<dbReference type="PANTHER" id="PTHR47723:SF24">
    <property type="entry name" value="RNASE H TYPE-1 DOMAIN-CONTAINING PROTEIN"/>
    <property type="match status" value="1"/>
</dbReference>
<dbReference type="GO" id="GO:0003676">
    <property type="term" value="F:nucleic acid binding"/>
    <property type="evidence" value="ECO:0007669"/>
    <property type="project" value="InterPro"/>
</dbReference>
<dbReference type="Pfam" id="PF13456">
    <property type="entry name" value="RVT_3"/>
    <property type="match status" value="1"/>
</dbReference>
<name>A0A7J8M9C6_9ROSI</name>
<dbReference type="Proteomes" id="UP000593572">
    <property type="component" value="Unassembled WGS sequence"/>
</dbReference>
<dbReference type="PANTHER" id="PTHR47723">
    <property type="entry name" value="OS05G0353850 PROTEIN"/>
    <property type="match status" value="1"/>
</dbReference>
<dbReference type="InterPro" id="IPR044730">
    <property type="entry name" value="RNase_H-like_dom_plant"/>
</dbReference>
<protein>
    <recommendedName>
        <fullName evidence="1">RNase H type-1 domain-containing protein</fullName>
    </recommendedName>
</protein>
<dbReference type="AlphaFoldDB" id="A0A7J8M9C6"/>
<keyword evidence="3" id="KW-1185">Reference proteome</keyword>
<evidence type="ECO:0000313" key="3">
    <source>
        <dbReference type="Proteomes" id="UP000593572"/>
    </source>
</evidence>
<dbReference type="InterPro" id="IPR002156">
    <property type="entry name" value="RNaseH_domain"/>
</dbReference>
<sequence>VPSATVSLCTHSYSISYLRCLSLCSHGPFNGFLLGAAVLPQLLAAFICNYLNSNVVLSPQIGVMKEGVLGNSQFLSASGWGVLQAFSSNAYATPVGVVQNTTGEWVVGFSLKVGGSLVFQVEARAFFKGLQIAWDRGFRQVQFKSDNTFLLKLFVVAAAWTTICLRCVKFITCADALGVIR</sequence>
<organism evidence="2 3">
    <name type="scientific">Gossypium lobatum</name>
    <dbReference type="NCBI Taxonomy" id="34289"/>
    <lineage>
        <taxon>Eukaryota</taxon>
        <taxon>Viridiplantae</taxon>
        <taxon>Streptophyta</taxon>
        <taxon>Embryophyta</taxon>
        <taxon>Tracheophyta</taxon>
        <taxon>Spermatophyta</taxon>
        <taxon>Magnoliopsida</taxon>
        <taxon>eudicotyledons</taxon>
        <taxon>Gunneridae</taxon>
        <taxon>Pentapetalae</taxon>
        <taxon>rosids</taxon>
        <taxon>malvids</taxon>
        <taxon>Malvales</taxon>
        <taxon>Malvaceae</taxon>
        <taxon>Malvoideae</taxon>
        <taxon>Gossypium</taxon>
    </lineage>
</organism>
<accession>A0A7J8M9C6</accession>
<evidence type="ECO:0000259" key="1">
    <source>
        <dbReference type="Pfam" id="PF13456"/>
    </source>
</evidence>
<proteinExistence type="predicted"/>
<reference evidence="2 3" key="1">
    <citation type="journal article" date="2019" name="Genome Biol. Evol.">
        <title>Insights into the evolution of the New World diploid cottons (Gossypium, subgenus Houzingenia) based on genome sequencing.</title>
        <authorList>
            <person name="Grover C.E."/>
            <person name="Arick M.A. 2nd"/>
            <person name="Thrash A."/>
            <person name="Conover J.L."/>
            <person name="Sanders W.S."/>
            <person name="Peterson D.G."/>
            <person name="Frelichowski J.E."/>
            <person name="Scheffler J.A."/>
            <person name="Scheffler B.E."/>
            <person name="Wendel J.F."/>
        </authorList>
    </citation>
    <scope>NUCLEOTIDE SEQUENCE [LARGE SCALE GENOMIC DNA]</scope>
    <source>
        <strain evidence="2">157</strain>
        <tissue evidence="2">Leaf</tissue>
    </source>
</reference>
<feature type="non-terminal residue" evidence="2">
    <location>
        <position position="181"/>
    </location>
</feature>
<dbReference type="InterPro" id="IPR053151">
    <property type="entry name" value="RNase_H-like"/>
</dbReference>
<dbReference type="EMBL" id="JABEZX010000007">
    <property type="protein sequence ID" value="MBA0561309.1"/>
    <property type="molecule type" value="Genomic_DNA"/>
</dbReference>
<dbReference type="CDD" id="cd06222">
    <property type="entry name" value="RNase_H_like"/>
    <property type="match status" value="1"/>
</dbReference>
<dbReference type="GO" id="GO:0004523">
    <property type="term" value="F:RNA-DNA hybrid ribonuclease activity"/>
    <property type="evidence" value="ECO:0007669"/>
    <property type="project" value="InterPro"/>
</dbReference>
<evidence type="ECO:0000313" key="2">
    <source>
        <dbReference type="EMBL" id="MBA0561309.1"/>
    </source>
</evidence>
<feature type="domain" description="RNase H type-1" evidence="1">
    <location>
        <begin position="89"/>
        <end position="152"/>
    </location>
</feature>
<comment type="caution">
    <text evidence="2">The sequence shown here is derived from an EMBL/GenBank/DDBJ whole genome shotgun (WGS) entry which is preliminary data.</text>
</comment>
<gene>
    <name evidence="2" type="ORF">Golob_018152</name>
</gene>